<dbReference type="InterPro" id="IPR036097">
    <property type="entry name" value="HisK_dim/P_sf"/>
</dbReference>
<keyword evidence="13" id="KW-0067">ATP-binding</keyword>
<feature type="transmembrane region" description="Helical" evidence="10">
    <location>
        <begin position="12"/>
        <end position="32"/>
    </location>
</feature>
<dbReference type="InterPro" id="IPR003660">
    <property type="entry name" value="HAMP_dom"/>
</dbReference>
<evidence type="ECO:0000256" key="2">
    <source>
        <dbReference type="ARBA" id="ARBA00004370"/>
    </source>
</evidence>
<evidence type="ECO:0000256" key="10">
    <source>
        <dbReference type="SAM" id="Phobius"/>
    </source>
</evidence>
<keyword evidence="13" id="KW-0547">Nucleotide-binding</keyword>
<keyword evidence="6 10" id="KW-0812">Transmembrane</keyword>
<dbReference type="Gene3D" id="1.10.287.130">
    <property type="match status" value="1"/>
</dbReference>
<accession>A0ABY7NIK0</accession>
<feature type="domain" description="HAMP" evidence="12">
    <location>
        <begin position="172"/>
        <end position="225"/>
    </location>
</feature>
<dbReference type="SUPFAM" id="SSF47384">
    <property type="entry name" value="Homodimeric domain of signal transducing histidine kinase"/>
    <property type="match status" value="1"/>
</dbReference>
<dbReference type="CDD" id="cd06225">
    <property type="entry name" value="HAMP"/>
    <property type="match status" value="1"/>
</dbReference>
<keyword evidence="9" id="KW-0902">Two-component regulatory system</keyword>
<dbReference type="SUPFAM" id="SSF55874">
    <property type="entry name" value="ATPase domain of HSP90 chaperone/DNA topoisomerase II/histidine kinase"/>
    <property type="match status" value="1"/>
</dbReference>
<dbReference type="Pfam" id="PF02518">
    <property type="entry name" value="HATPase_c"/>
    <property type="match status" value="1"/>
</dbReference>
<dbReference type="InterPro" id="IPR036890">
    <property type="entry name" value="HATPase_C_sf"/>
</dbReference>
<organism evidence="13 14">
    <name type="scientific">Sphingomonas abietis</name>
    <dbReference type="NCBI Taxonomy" id="3012344"/>
    <lineage>
        <taxon>Bacteria</taxon>
        <taxon>Pseudomonadati</taxon>
        <taxon>Pseudomonadota</taxon>
        <taxon>Alphaproteobacteria</taxon>
        <taxon>Sphingomonadales</taxon>
        <taxon>Sphingomonadaceae</taxon>
        <taxon>Sphingomonas</taxon>
    </lineage>
</organism>
<evidence type="ECO:0000313" key="13">
    <source>
        <dbReference type="EMBL" id="WBO21304.1"/>
    </source>
</evidence>
<evidence type="ECO:0000256" key="6">
    <source>
        <dbReference type="ARBA" id="ARBA00022692"/>
    </source>
</evidence>
<dbReference type="PROSITE" id="PS50885">
    <property type="entry name" value="HAMP"/>
    <property type="match status" value="1"/>
</dbReference>
<dbReference type="PANTHER" id="PTHR45436:SF8">
    <property type="entry name" value="HISTIDINE KINASE"/>
    <property type="match status" value="1"/>
</dbReference>
<comment type="subcellular location">
    <subcellularLocation>
        <location evidence="2">Membrane</location>
    </subcellularLocation>
</comment>
<dbReference type="CDD" id="cd00082">
    <property type="entry name" value="HisKA"/>
    <property type="match status" value="1"/>
</dbReference>
<dbReference type="SMART" id="SM00304">
    <property type="entry name" value="HAMP"/>
    <property type="match status" value="1"/>
</dbReference>
<keyword evidence="10" id="KW-0472">Membrane</keyword>
<name>A0ABY7NIK0_9SPHN</name>
<dbReference type="SMART" id="SM00387">
    <property type="entry name" value="HATPase_c"/>
    <property type="match status" value="1"/>
</dbReference>
<evidence type="ECO:0000256" key="3">
    <source>
        <dbReference type="ARBA" id="ARBA00012438"/>
    </source>
</evidence>
<dbReference type="Gene3D" id="6.10.340.10">
    <property type="match status" value="1"/>
</dbReference>
<dbReference type="EMBL" id="CP115174">
    <property type="protein sequence ID" value="WBO21304.1"/>
    <property type="molecule type" value="Genomic_DNA"/>
</dbReference>
<feature type="transmembrane region" description="Helical" evidence="10">
    <location>
        <begin position="147"/>
        <end position="174"/>
    </location>
</feature>
<feature type="domain" description="Histidine kinase" evidence="11">
    <location>
        <begin position="233"/>
        <end position="440"/>
    </location>
</feature>
<dbReference type="InterPro" id="IPR003594">
    <property type="entry name" value="HATPase_dom"/>
</dbReference>
<evidence type="ECO:0000259" key="11">
    <source>
        <dbReference type="PROSITE" id="PS50109"/>
    </source>
</evidence>
<evidence type="ECO:0000256" key="7">
    <source>
        <dbReference type="ARBA" id="ARBA00022777"/>
    </source>
</evidence>
<evidence type="ECO:0000259" key="12">
    <source>
        <dbReference type="PROSITE" id="PS50885"/>
    </source>
</evidence>
<sequence>MMRSAAYRISIIYSLAFSLAMVALGGAVYLSAHVALRGQLDDRISAETSSLLSEYHREGEGSLRGLILLRGTAQATRSLGYALYAPDGRRIVGTLNAGMPQPGWQTILFQDGDDRADKARALTIVLANRERLVVAADRDAIDGIDHAIVGSLLIALLVVIGIGAAGALLLGAYLRRRLSTISVAAEGIIAGDLHTRIPIGPRDDEFDRMSRALNAMLDRIGALIETLRQVSSDIAHDLRTPLTRLRNHLEDGLAEAPGNATIARAIEQSDDVLALFGAILRLSEIEAGRLRETFRPVDLSGLAAEICDSYAPAIEDRGRTLDCAITAVAPIRGDRELIAQALINLLDNAQAHTPPGTRIRLVLEPIAGGCRLGVIDDGPGIAAADRGRVTRRFARLEASRNTPGHGLGLSLVAAVAHIHGAALVLTDAGPGLSISLEFTA</sequence>
<dbReference type="InterPro" id="IPR003661">
    <property type="entry name" value="HisK_dim/P_dom"/>
</dbReference>
<dbReference type="GO" id="GO:0005524">
    <property type="term" value="F:ATP binding"/>
    <property type="evidence" value="ECO:0007669"/>
    <property type="project" value="UniProtKB-KW"/>
</dbReference>
<dbReference type="InterPro" id="IPR050428">
    <property type="entry name" value="TCS_sensor_his_kinase"/>
</dbReference>
<keyword evidence="4" id="KW-0597">Phosphoprotein</keyword>
<dbReference type="SUPFAM" id="SSF158472">
    <property type="entry name" value="HAMP domain-like"/>
    <property type="match status" value="1"/>
</dbReference>
<dbReference type="PROSITE" id="PS50109">
    <property type="entry name" value="HIS_KIN"/>
    <property type="match status" value="1"/>
</dbReference>
<reference evidence="13 14" key="1">
    <citation type="submission" date="2022-12" db="EMBL/GenBank/DDBJ databases">
        <title>Sphingomonas abieness sp. nov., an endophytic bacterium isolated from Abies koreana.</title>
        <authorList>
            <person name="Jiang L."/>
            <person name="Lee J."/>
        </authorList>
    </citation>
    <scope>NUCLEOTIDE SEQUENCE [LARGE SCALE GENOMIC DNA]</scope>
    <source>
        <strain evidence="14">PAMB 00755</strain>
    </source>
</reference>
<gene>
    <name evidence="13" type="ORF">PBT88_14045</name>
</gene>
<proteinExistence type="predicted"/>
<dbReference type="EC" id="2.7.13.3" evidence="3"/>
<dbReference type="Proteomes" id="UP001210865">
    <property type="component" value="Chromosome"/>
</dbReference>
<comment type="catalytic activity">
    <reaction evidence="1">
        <text>ATP + protein L-histidine = ADP + protein N-phospho-L-histidine.</text>
        <dbReference type="EC" id="2.7.13.3"/>
    </reaction>
</comment>
<keyword evidence="8 10" id="KW-1133">Transmembrane helix</keyword>
<keyword evidence="7" id="KW-0418">Kinase</keyword>
<dbReference type="RefSeq" id="WP_270075953.1">
    <property type="nucleotide sequence ID" value="NZ_CP115174.1"/>
</dbReference>
<evidence type="ECO:0000256" key="1">
    <source>
        <dbReference type="ARBA" id="ARBA00000085"/>
    </source>
</evidence>
<evidence type="ECO:0000256" key="4">
    <source>
        <dbReference type="ARBA" id="ARBA00022553"/>
    </source>
</evidence>
<evidence type="ECO:0000256" key="9">
    <source>
        <dbReference type="ARBA" id="ARBA00023012"/>
    </source>
</evidence>
<evidence type="ECO:0000256" key="5">
    <source>
        <dbReference type="ARBA" id="ARBA00022679"/>
    </source>
</evidence>
<evidence type="ECO:0000256" key="8">
    <source>
        <dbReference type="ARBA" id="ARBA00022989"/>
    </source>
</evidence>
<dbReference type="Pfam" id="PF00512">
    <property type="entry name" value="HisKA"/>
    <property type="match status" value="1"/>
</dbReference>
<protein>
    <recommendedName>
        <fullName evidence="3">histidine kinase</fullName>
        <ecNumber evidence="3">2.7.13.3</ecNumber>
    </recommendedName>
</protein>
<dbReference type="SMART" id="SM00388">
    <property type="entry name" value="HisKA"/>
    <property type="match status" value="1"/>
</dbReference>
<dbReference type="InterPro" id="IPR005467">
    <property type="entry name" value="His_kinase_dom"/>
</dbReference>
<keyword evidence="14" id="KW-1185">Reference proteome</keyword>
<dbReference type="Gene3D" id="3.30.565.10">
    <property type="entry name" value="Histidine kinase-like ATPase, C-terminal domain"/>
    <property type="match status" value="1"/>
</dbReference>
<dbReference type="PANTHER" id="PTHR45436">
    <property type="entry name" value="SENSOR HISTIDINE KINASE YKOH"/>
    <property type="match status" value="1"/>
</dbReference>
<evidence type="ECO:0000313" key="14">
    <source>
        <dbReference type="Proteomes" id="UP001210865"/>
    </source>
</evidence>
<keyword evidence="5" id="KW-0808">Transferase</keyword>
<dbReference type="Pfam" id="PF00672">
    <property type="entry name" value="HAMP"/>
    <property type="match status" value="1"/>
</dbReference>